<dbReference type="Pfam" id="PF13649">
    <property type="entry name" value="Methyltransf_25"/>
    <property type="match status" value="1"/>
</dbReference>
<dbReference type="GO" id="GO:0016740">
    <property type="term" value="F:transferase activity"/>
    <property type="evidence" value="ECO:0007669"/>
    <property type="project" value="UniProtKB-KW"/>
</dbReference>
<dbReference type="Proteomes" id="UP001152795">
    <property type="component" value="Unassembled WGS sequence"/>
</dbReference>
<dbReference type="Gene3D" id="3.40.50.150">
    <property type="entry name" value="Vaccinia Virus protein VP39"/>
    <property type="match status" value="1"/>
</dbReference>
<dbReference type="OrthoDB" id="5967632at2759"/>
<dbReference type="InterPro" id="IPR029063">
    <property type="entry name" value="SAM-dependent_MTases_sf"/>
</dbReference>
<dbReference type="CDD" id="cd02440">
    <property type="entry name" value="AdoMet_MTases"/>
    <property type="match status" value="1"/>
</dbReference>
<dbReference type="EMBL" id="CACRXK020008749">
    <property type="protein sequence ID" value="CAB4015522.1"/>
    <property type="molecule type" value="Genomic_DNA"/>
</dbReference>
<accession>A0A6S7JFD9</accession>
<dbReference type="PANTHER" id="PTHR43861">
    <property type="entry name" value="TRANS-ACONITATE 2-METHYLTRANSFERASE-RELATED"/>
    <property type="match status" value="1"/>
</dbReference>
<protein>
    <submittedName>
        <fullName evidence="2">Uncharacterized protein</fullName>
    </submittedName>
</protein>
<evidence type="ECO:0000256" key="1">
    <source>
        <dbReference type="ARBA" id="ARBA00022679"/>
    </source>
</evidence>
<organism evidence="2 3">
    <name type="scientific">Paramuricea clavata</name>
    <name type="common">Red gorgonian</name>
    <name type="synonym">Violescent sea-whip</name>
    <dbReference type="NCBI Taxonomy" id="317549"/>
    <lineage>
        <taxon>Eukaryota</taxon>
        <taxon>Metazoa</taxon>
        <taxon>Cnidaria</taxon>
        <taxon>Anthozoa</taxon>
        <taxon>Octocorallia</taxon>
        <taxon>Malacalcyonacea</taxon>
        <taxon>Plexauridae</taxon>
        <taxon>Paramuricea</taxon>
    </lineage>
</organism>
<keyword evidence="1" id="KW-0808">Transferase</keyword>
<reference evidence="2" key="1">
    <citation type="submission" date="2020-04" db="EMBL/GenBank/DDBJ databases">
        <authorList>
            <person name="Alioto T."/>
            <person name="Alioto T."/>
            <person name="Gomez Garrido J."/>
        </authorList>
    </citation>
    <scope>NUCLEOTIDE SEQUENCE</scope>
    <source>
        <strain evidence="2">A484AB</strain>
    </source>
</reference>
<dbReference type="AlphaFoldDB" id="A0A6S7JFD9"/>
<dbReference type="InterPro" id="IPR041698">
    <property type="entry name" value="Methyltransf_25"/>
</dbReference>
<gene>
    <name evidence="2" type="ORF">PACLA_8A039946</name>
</gene>
<dbReference type="SUPFAM" id="SSF53335">
    <property type="entry name" value="S-adenosyl-L-methionine-dependent methyltransferases"/>
    <property type="match status" value="1"/>
</dbReference>
<comment type="caution">
    <text evidence="2">The sequence shown here is derived from an EMBL/GenBank/DDBJ whole genome shotgun (WGS) entry which is preliminary data.</text>
</comment>
<sequence length="244" mass="27152">MDADAEAYDEISKPQIKSGCEFVSSELNLSPGDKVLDMGCGTGQVTKYVADIVGSDGEVVGIDPDAARIKIADDKYKEVSHLQFHVGSSVIGFPHDNEPYYDAHLSTTAFHWFPHDQKKLYIQKAYQSMKPGGKLAIMCSDKVGPDRSDQHEIVDLHPLSRDEMRQLFEEVGLFANVVVKQVVYSAHFETNEKFKRWVKASSHHDLDELDPAFVKAVMADLVTFHDDGSVTSKTPYISITASKE</sequence>
<evidence type="ECO:0000313" key="3">
    <source>
        <dbReference type="Proteomes" id="UP001152795"/>
    </source>
</evidence>
<name>A0A6S7JFD9_PARCT</name>
<proteinExistence type="predicted"/>
<keyword evidence="3" id="KW-1185">Reference proteome</keyword>
<evidence type="ECO:0000313" key="2">
    <source>
        <dbReference type="EMBL" id="CAB4015522.1"/>
    </source>
</evidence>